<name>A0ABT5IIF1_9CAUL</name>
<dbReference type="RefSeq" id="WP_272742606.1">
    <property type="nucleotide sequence ID" value="NZ_JAQQKW010000013.1"/>
</dbReference>
<dbReference type="InterPro" id="IPR025419">
    <property type="entry name" value="DUF4142"/>
</dbReference>
<keyword evidence="3" id="KW-1185">Reference proteome</keyword>
<reference evidence="2 3" key="1">
    <citation type="submission" date="2023-01" db="EMBL/GenBank/DDBJ databases">
        <title>Novel species of the genus Asticcacaulis isolated from rivers.</title>
        <authorList>
            <person name="Lu H."/>
        </authorList>
    </citation>
    <scope>NUCLEOTIDE SEQUENCE [LARGE SCALE GENOMIC DNA]</scope>
    <source>
        <strain evidence="2 3">DXS10W</strain>
    </source>
</reference>
<comment type="caution">
    <text evidence="2">The sequence shown here is derived from an EMBL/GenBank/DDBJ whole genome shotgun (WGS) entry which is preliminary data.</text>
</comment>
<dbReference type="Proteomes" id="UP001216595">
    <property type="component" value="Unassembled WGS sequence"/>
</dbReference>
<sequence length="180" mass="20262">MTPQLMPARRPSHALPRLSAVRRSLSDAPAPDVADIFVGLVSRLNAVAIQVHRTATLRSDCTDIRTYARHMGESHVWLNEALLTALEKAGSSLTPDYVPSPEQQRDIDALQLSETARFDIDYIRFQNRLYLDMLSLCERFLRTRPSMANLSIYALTLCDYLRHHLTQFAPTLSPKQASAA</sequence>
<evidence type="ECO:0000313" key="3">
    <source>
        <dbReference type="Proteomes" id="UP001216595"/>
    </source>
</evidence>
<feature type="domain" description="DUF4142" evidence="1">
    <location>
        <begin position="37"/>
        <end position="167"/>
    </location>
</feature>
<dbReference type="Pfam" id="PF13628">
    <property type="entry name" value="DUF4142"/>
    <property type="match status" value="1"/>
</dbReference>
<protein>
    <submittedName>
        <fullName evidence="2">DUF4142 domain-containing protein</fullName>
    </submittedName>
</protein>
<organism evidence="2 3">
    <name type="scientific">Asticcacaulis currens</name>
    <dbReference type="NCBI Taxonomy" id="2984210"/>
    <lineage>
        <taxon>Bacteria</taxon>
        <taxon>Pseudomonadati</taxon>
        <taxon>Pseudomonadota</taxon>
        <taxon>Alphaproteobacteria</taxon>
        <taxon>Caulobacterales</taxon>
        <taxon>Caulobacteraceae</taxon>
        <taxon>Asticcacaulis</taxon>
    </lineage>
</organism>
<evidence type="ECO:0000259" key="1">
    <source>
        <dbReference type="Pfam" id="PF13628"/>
    </source>
</evidence>
<dbReference type="EMBL" id="JAQQKW010000013">
    <property type="protein sequence ID" value="MDC7695959.1"/>
    <property type="molecule type" value="Genomic_DNA"/>
</dbReference>
<evidence type="ECO:0000313" key="2">
    <source>
        <dbReference type="EMBL" id="MDC7695959.1"/>
    </source>
</evidence>
<proteinExistence type="predicted"/>
<accession>A0ABT5IIF1</accession>
<gene>
    <name evidence="2" type="ORF">PQU94_16895</name>
</gene>